<dbReference type="EMBL" id="PUEJ01000002">
    <property type="protein sequence ID" value="PRH88637.1"/>
    <property type="molecule type" value="Genomic_DNA"/>
</dbReference>
<protein>
    <submittedName>
        <fullName evidence="1">HAD family hydrolase</fullName>
    </submittedName>
</protein>
<dbReference type="Proteomes" id="UP000237682">
    <property type="component" value="Unassembled WGS sequence"/>
</dbReference>
<name>A0A2S9QH03_9HYPH</name>
<comment type="caution">
    <text evidence="1">The sequence shown here is derived from an EMBL/GenBank/DDBJ whole genome shotgun (WGS) entry which is preliminary data.</text>
</comment>
<dbReference type="AlphaFoldDB" id="A0A2S9QH03"/>
<dbReference type="SUPFAM" id="SSF56784">
    <property type="entry name" value="HAD-like"/>
    <property type="match status" value="1"/>
</dbReference>
<evidence type="ECO:0000313" key="2">
    <source>
        <dbReference type="Proteomes" id="UP000237682"/>
    </source>
</evidence>
<dbReference type="SFLD" id="SFLDG01129">
    <property type="entry name" value="C1.5:_HAD__Beta-PGM__Phosphata"/>
    <property type="match status" value="1"/>
</dbReference>
<dbReference type="PRINTS" id="PR00413">
    <property type="entry name" value="HADHALOGNASE"/>
</dbReference>
<evidence type="ECO:0000313" key="1">
    <source>
        <dbReference type="EMBL" id="PRH88637.1"/>
    </source>
</evidence>
<dbReference type="InterPro" id="IPR036412">
    <property type="entry name" value="HAD-like_sf"/>
</dbReference>
<dbReference type="NCBIfam" id="TIGR01509">
    <property type="entry name" value="HAD-SF-IA-v3"/>
    <property type="match status" value="1"/>
</dbReference>
<dbReference type="Pfam" id="PF00702">
    <property type="entry name" value="Hydrolase"/>
    <property type="match status" value="1"/>
</dbReference>
<dbReference type="PANTHER" id="PTHR43611:SF3">
    <property type="entry name" value="FLAVIN MONONUCLEOTIDE HYDROLASE 1, CHLOROPLATIC"/>
    <property type="match status" value="1"/>
</dbReference>
<dbReference type="InterPro" id="IPR006439">
    <property type="entry name" value="HAD-SF_hydro_IA"/>
</dbReference>
<proteinExistence type="predicted"/>
<keyword evidence="1" id="KW-0378">Hydrolase</keyword>
<keyword evidence="2" id="KW-1185">Reference proteome</keyword>
<dbReference type="NCBIfam" id="TIGR01549">
    <property type="entry name" value="HAD-SF-IA-v1"/>
    <property type="match status" value="1"/>
</dbReference>
<dbReference type="Gene3D" id="3.40.50.1000">
    <property type="entry name" value="HAD superfamily/HAD-like"/>
    <property type="match status" value="1"/>
</dbReference>
<dbReference type="SFLD" id="SFLDS00003">
    <property type="entry name" value="Haloacid_Dehalogenase"/>
    <property type="match status" value="1"/>
</dbReference>
<dbReference type="PANTHER" id="PTHR43611">
    <property type="entry name" value="ALPHA-D-GLUCOSE 1-PHOSPHATE PHOSPHATASE"/>
    <property type="match status" value="1"/>
</dbReference>
<dbReference type="OrthoDB" id="9807742at2"/>
<dbReference type="GO" id="GO:0016787">
    <property type="term" value="F:hydrolase activity"/>
    <property type="evidence" value="ECO:0007669"/>
    <property type="project" value="UniProtKB-KW"/>
</dbReference>
<reference evidence="1 2" key="1">
    <citation type="submission" date="2018-02" db="EMBL/GenBank/DDBJ databases">
        <title>Whole genome sequencing of endophytic bacterium.</title>
        <authorList>
            <person name="Eedara R."/>
            <person name="Podile A.R."/>
        </authorList>
    </citation>
    <scope>NUCLEOTIDE SEQUENCE [LARGE SCALE GENOMIC DNA]</scope>
    <source>
        <strain evidence="1 2">RP1T</strain>
    </source>
</reference>
<dbReference type="InterPro" id="IPR023214">
    <property type="entry name" value="HAD_sf"/>
</dbReference>
<organism evidence="1 2">
    <name type="scientific">Labrys okinawensis</name>
    <dbReference type="NCBI Taxonomy" id="346911"/>
    <lineage>
        <taxon>Bacteria</taxon>
        <taxon>Pseudomonadati</taxon>
        <taxon>Pseudomonadota</taxon>
        <taxon>Alphaproteobacteria</taxon>
        <taxon>Hyphomicrobiales</taxon>
        <taxon>Xanthobacteraceae</taxon>
        <taxon>Labrys</taxon>
    </lineage>
</organism>
<gene>
    <name evidence="1" type="ORF">C5L14_05235</name>
</gene>
<dbReference type="CDD" id="cd02603">
    <property type="entry name" value="HAD_sEH-N_like"/>
    <property type="match status" value="1"/>
</dbReference>
<sequence>MEKAVADSIEAVVFDLGGVLIDWNPLYLYRRLLPDEEAARRFLAEVCTPAWNGQFDAGKPFAEGVAELSAEFPHHGELISAFHTRWPEMLGGAIEGTVAILEELRRAEVALHAISNWSSETFPIAAERYAFLSYFEVLIVSGERKLAKPDPAIFELFLQETGLSATACVFIDDNAENIATASRLGFKAIRFRDPETLRRDLGALGLLSAQSAV</sequence>
<accession>A0A2S9QH03</accession>